<protein>
    <submittedName>
        <fullName evidence="1">Uncharacterized protein</fullName>
    </submittedName>
</protein>
<name>A0A2G5U4G8_9PELO</name>
<accession>A0A2G5U4G8</accession>
<dbReference type="EMBL" id="PDUG01000004">
    <property type="protein sequence ID" value="PIC34445.1"/>
    <property type="molecule type" value="Genomic_DNA"/>
</dbReference>
<evidence type="ECO:0000313" key="1">
    <source>
        <dbReference type="EMBL" id="PIC34445.1"/>
    </source>
</evidence>
<evidence type="ECO:0000313" key="2">
    <source>
        <dbReference type="Proteomes" id="UP000230233"/>
    </source>
</evidence>
<proteinExistence type="predicted"/>
<dbReference type="AlphaFoldDB" id="A0A2G5U4G8"/>
<dbReference type="Proteomes" id="UP000230233">
    <property type="component" value="Chromosome IV"/>
</dbReference>
<sequence>MNSVLASPSIFSYPPTFPTYHIHQCFIQHCVMSTGRSSGLRTPKITKDLSSFCSRCIMLIISAHCARLSHKKGVLFNDGCTVNF</sequence>
<gene>
    <name evidence="1" type="primary">Cnig_chr_IV.g14090</name>
    <name evidence="1" type="ORF">B9Z55_014090</name>
</gene>
<organism evidence="1 2">
    <name type="scientific">Caenorhabditis nigoni</name>
    <dbReference type="NCBI Taxonomy" id="1611254"/>
    <lineage>
        <taxon>Eukaryota</taxon>
        <taxon>Metazoa</taxon>
        <taxon>Ecdysozoa</taxon>
        <taxon>Nematoda</taxon>
        <taxon>Chromadorea</taxon>
        <taxon>Rhabditida</taxon>
        <taxon>Rhabditina</taxon>
        <taxon>Rhabditomorpha</taxon>
        <taxon>Rhabditoidea</taxon>
        <taxon>Rhabditidae</taxon>
        <taxon>Peloderinae</taxon>
        <taxon>Caenorhabditis</taxon>
    </lineage>
</organism>
<reference evidence="2" key="1">
    <citation type="submission" date="2017-10" db="EMBL/GenBank/DDBJ databases">
        <title>Rapid genome shrinkage in a self-fertile nematode reveals novel sperm competition proteins.</title>
        <authorList>
            <person name="Yin D."/>
            <person name="Schwarz E.M."/>
            <person name="Thomas C.G."/>
            <person name="Felde R.L."/>
            <person name="Korf I.F."/>
            <person name="Cutter A.D."/>
            <person name="Schartner C.M."/>
            <person name="Ralston E.J."/>
            <person name="Meyer B.J."/>
            <person name="Haag E.S."/>
        </authorList>
    </citation>
    <scope>NUCLEOTIDE SEQUENCE [LARGE SCALE GENOMIC DNA]</scope>
    <source>
        <strain evidence="2">JU1422</strain>
    </source>
</reference>
<keyword evidence="2" id="KW-1185">Reference proteome</keyword>
<comment type="caution">
    <text evidence="1">The sequence shown here is derived from an EMBL/GenBank/DDBJ whole genome shotgun (WGS) entry which is preliminary data.</text>
</comment>